<dbReference type="Pfam" id="PF00067">
    <property type="entry name" value="p450"/>
    <property type="match status" value="1"/>
</dbReference>
<dbReference type="Gene3D" id="1.10.630.10">
    <property type="entry name" value="Cytochrome P450"/>
    <property type="match status" value="1"/>
</dbReference>
<gene>
    <name evidence="8" type="primary">hitM3</name>
</gene>
<dbReference type="InterPro" id="IPR036396">
    <property type="entry name" value="Cyt_P450_sf"/>
</dbReference>
<dbReference type="AlphaFoldDB" id="A0A0F7R6H2"/>
<dbReference type="CDD" id="cd20625">
    <property type="entry name" value="CYP164-like"/>
    <property type="match status" value="1"/>
</dbReference>
<dbReference type="PROSITE" id="PS00086">
    <property type="entry name" value="CYTOCHROME_P450"/>
    <property type="match status" value="1"/>
</dbReference>
<evidence type="ECO:0000256" key="2">
    <source>
        <dbReference type="ARBA" id="ARBA00022617"/>
    </source>
</evidence>
<dbReference type="SMR" id="A0A0F7R6H2"/>
<dbReference type="PANTHER" id="PTHR46696:SF1">
    <property type="entry name" value="CYTOCHROME P450 YJIB-RELATED"/>
    <property type="match status" value="1"/>
</dbReference>
<dbReference type="EMBL" id="LC008143">
    <property type="protein sequence ID" value="BAR73013.1"/>
    <property type="molecule type" value="Genomic_DNA"/>
</dbReference>
<evidence type="ECO:0000313" key="8">
    <source>
        <dbReference type="EMBL" id="BAR73013.1"/>
    </source>
</evidence>
<dbReference type="GO" id="GO:0005506">
    <property type="term" value="F:iron ion binding"/>
    <property type="evidence" value="ECO:0007669"/>
    <property type="project" value="InterPro"/>
</dbReference>
<keyword evidence="3 7" id="KW-0479">Metal-binding</keyword>
<evidence type="ECO:0000256" key="5">
    <source>
        <dbReference type="ARBA" id="ARBA00023004"/>
    </source>
</evidence>
<dbReference type="InterPro" id="IPR017972">
    <property type="entry name" value="Cyt_P450_CS"/>
</dbReference>
<evidence type="ECO:0000256" key="3">
    <source>
        <dbReference type="ARBA" id="ARBA00022723"/>
    </source>
</evidence>
<keyword evidence="6 7" id="KW-0503">Monooxygenase</keyword>
<reference evidence="8" key="1">
    <citation type="journal article" date="2015" name="ChemBioChem">
        <title>Genome Mining of the Hitachimycin Biosynthetic Gene Cluster: Involvement of a Phenylalanine-2,3-aminomutase in Biosynthesis.</title>
        <authorList>
            <person name="Kudo F."/>
            <person name="Kawamura K."/>
            <person name="Uchino A."/>
            <person name="Miyanaga A."/>
            <person name="Numakura M."/>
            <person name="Takayanagi R."/>
            <person name="Eguchi T."/>
        </authorList>
    </citation>
    <scope>NUCLEOTIDE SEQUENCE</scope>
    <source>
        <strain evidence="8">JCM 11712</strain>
    </source>
</reference>
<dbReference type="PRINTS" id="PR00359">
    <property type="entry name" value="BP450"/>
</dbReference>
<dbReference type="InterPro" id="IPR002397">
    <property type="entry name" value="Cyt_P450_B"/>
</dbReference>
<dbReference type="SUPFAM" id="SSF48264">
    <property type="entry name" value="Cytochrome P450"/>
    <property type="match status" value="1"/>
</dbReference>
<proteinExistence type="inferred from homology"/>
<dbReference type="PANTHER" id="PTHR46696">
    <property type="entry name" value="P450, PUTATIVE (EUROFUNG)-RELATED"/>
    <property type="match status" value="1"/>
</dbReference>
<dbReference type="GO" id="GO:0020037">
    <property type="term" value="F:heme binding"/>
    <property type="evidence" value="ECO:0007669"/>
    <property type="project" value="InterPro"/>
</dbReference>
<dbReference type="InterPro" id="IPR001128">
    <property type="entry name" value="Cyt_P450"/>
</dbReference>
<keyword evidence="4 7" id="KW-0560">Oxidoreductase</keyword>
<accession>A0A0F7R6H2</accession>
<organism evidence="8">
    <name type="scientific">Embleya scabrispora</name>
    <dbReference type="NCBI Taxonomy" id="159449"/>
    <lineage>
        <taxon>Bacteria</taxon>
        <taxon>Bacillati</taxon>
        <taxon>Actinomycetota</taxon>
        <taxon>Actinomycetes</taxon>
        <taxon>Kitasatosporales</taxon>
        <taxon>Streptomycetaceae</taxon>
        <taxon>Embleya</taxon>
    </lineage>
</organism>
<protein>
    <submittedName>
        <fullName evidence="8">Putative cytochrome P450 monooxygenase</fullName>
    </submittedName>
</protein>
<evidence type="ECO:0000256" key="6">
    <source>
        <dbReference type="ARBA" id="ARBA00023033"/>
    </source>
</evidence>
<evidence type="ECO:0000256" key="7">
    <source>
        <dbReference type="RuleBase" id="RU000461"/>
    </source>
</evidence>
<evidence type="ECO:0000256" key="1">
    <source>
        <dbReference type="ARBA" id="ARBA00010617"/>
    </source>
</evidence>
<dbReference type="PRINTS" id="PR00385">
    <property type="entry name" value="P450"/>
</dbReference>
<dbReference type="GO" id="GO:0016705">
    <property type="term" value="F:oxidoreductase activity, acting on paired donors, with incorporation or reduction of molecular oxygen"/>
    <property type="evidence" value="ECO:0007669"/>
    <property type="project" value="InterPro"/>
</dbReference>
<sequence length="412" mass="45299">MTLDITVQEAEAAIQRLATPPMIPDPYPLYDTIRRVGRVFESTTLGGAYAVTGYKEVAAAAKMGGMRNGVRAAAMQRQDWQEHESLRLFLRALVNLDAPEHTALREVAAAIFTPNAIRAMRTSIEQLADRYLDDLAEHASGGSAVDLVEVLSSPFPVAVISEMLGVPANQGMLFYKLANDWTRVWGGGNYSDEDLAQADASVTELRGYFDELIRERRSVRREDLISALVDQHEAGRLDDEDLMALATFLFISGFETTTNLISMGLYTLLENPDQLRLWRENPDITPSAVEELLRHGTPISGTIRLTAEPIELGGLHIPPGKMLFLMTAGANRDPEQFPDPDRLDLTRADGAHVSFGGGAHYCLGANLARMEAQVVFPALLRRFPTIEVSGTPEFRTAIGLHGFERLPVVLGK</sequence>
<keyword evidence="5 7" id="KW-0408">Iron</keyword>
<dbReference type="GO" id="GO:0004497">
    <property type="term" value="F:monooxygenase activity"/>
    <property type="evidence" value="ECO:0007669"/>
    <property type="project" value="UniProtKB-KW"/>
</dbReference>
<comment type="similarity">
    <text evidence="1 7">Belongs to the cytochrome P450 family.</text>
</comment>
<evidence type="ECO:0000256" key="4">
    <source>
        <dbReference type="ARBA" id="ARBA00023002"/>
    </source>
</evidence>
<dbReference type="FunFam" id="1.10.630.10:FF:000018">
    <property type="entry name" value="Cytochrome P450 monooxygenase"/>
    <property type="match status" value="1"/>
</dbReference>
<keyword evidence="2 7" id="KW-0349">Heme</keyword>
<name>A0A0F7R6H2_9ACTN</name>